<feature type="domain" description="RNA polymerase sigma factor 70 region 4 type 2" evidence="8">
    <location>
        <begin position="120"/>
        <end position="166"/>
    </location>
</feature>
<dbReference type="InterPro" id="IPR014284">
    <property type="entry name" value="RNA_pol_sigma-70_dom"/>
</dbReference>
<evidence type="ECO:0008006" key="10">
    <source>
        <dbReference type="Google" id="ProtNLM"/>
    </source>
</evidence>
<feature type="compositionally biased region" description="Basic and acidic residues" evidence="6">
    <location>
        <begin position="94"/>
        <end position="115"/>
    </location>
</feature>
<evidence type="ECO:0000259" key="7">
    <source>
        <dbReference type="Pfam" id="PF04542"/>
    </source>
</evidence>
<organism evidence="9">
    <name type="scientific">uncultured Solirubrobacteraceae bacterium</name>
    <dbReference type="NCBI Taxonomy" id="1162706"/>
    <lineage>
        <taxon>Bacteria</taxon>
        <taxon>Bacillati</taxon>
        <taxon>Actinomycetota</taxon>
        <taxon>Thermoleophilia</taxon>
        <taxon>Solirubrobacterales</taxon>
        <taxon>Solirubrobacteraceae</taxon>
        <taxon>environmental samples</taxon>
    </lineage>
</organism>
<dbReference type="GO" id="GO:0003677">
    <property type="term" value="F:DNA binding"/>
    <property type="evidence" value="ECO:0007669"/>
    <property type="project" value="UniProtKB-KW"/>
</dbReference>
<dbReference type="Gene3D" id="1.10.10.10">
    <property type="entry name" value="Winged helix-like DNA-binding domain superfamily/Winged helix DNA-binding domain"/>
    <property type="match status" value="1"/>
</dbReference>
<evidence type="ECO:0000313" key="9">
    <source>
        <dbReference type="EMBL" id="CAA9483703.1"/>
    </source>
</evidence>
<dbReference type="SUPFAM" id="SSF88946">
    <property type="entry name" value="Sigma2 domain of RNA polymerase sigma factors"/>
    <property type="match status" value="1"/>
</dbReference>
<proteinExistence type="inferred from homology"/>
<dbReference type="InterPro" id="IPR013325">
    <property type="entry name" value="RNA_pol_sigma_r2"/>
</dbReference>
<dbReference type="SUPFAM" id="SSF88659">
    <property type="entry name" value="Sigma3 and sigma4 domains of RNA polymerase sigma factors"/>
    <property type="match status" value="1"/>
</dbReference>
<keyword evidence="4" id="KW-0238">DNA-binding</keyword>
<feature type="compositionally biased region" description="Low complexity" evidence="6">
    <location>
        <begin position="388"/>
        <end position="415"/>
    </location>
</feature>
<dbReference type="Gene3D" id="1.10.1740.10">
    <property type="match status" value="1"/>
</dbReference>
<dbReference type="GO" id="GO:0016987">
    <property type="term" value="F:sigma factor activity"/>
    <property type="evidence" value="ECO:0007669"/>
    <property type="project" value="UniProtKB-KW"/>
</dbReference>
<name>A0A6J4RWJ9_9ACTN</name>
<keyword evidence="5" id="KW-0804">Transcription</keyword>
<feature type="domain" description="RNA polymerase sigma-70 region 2" evidence="7">
    <location>
        <begin position="19"/>
        <end position="77"/>
    </location>
</feature>
<dbReference type="GO" id="GO:0006352">
    <property type="term" value="P:DNA-templated transcription initiation"/>
    <property type="evidence" value="ECO:0007669"/>
    <property type="project" value="InterPro"/>
</dbReference>
<evidence type="ECO:0000259" key="8">
    <source>
        <dbReference type="Pfam" id="PF08281"/>
    </source>
</evidence>
<dbReference type="Pfam" id="PF08281">
    <property type="entry name" value="Sigma70_r4_2"/>
    <property type="match status" value="1"/>
</dbReference>
<dbReference type="PANTHER" id="PTHR43133:SF8">
    <property type="entry name" value="RNA POLYMERASE SIGMA FACTOR HI_1459-RELATED"/>
    <property type="match status" value="1"/>
</dbReference>
<comment type="similarity">
    <text evidence="1">Belongs to the sigma-70 factor family. ECF subfamily.</text>
</comment>
<keyword evidence="3" id="KW-0731">Sigma factor</keyword>
<dbReference type="InterPro" id="IPR007627">
    <property type="entry name" value="RNA_pol_sigma70_r2"/>
</dbReference>
<protein>
    <recommendedName>
        <fullName evidence="10">Sigma-70 family RNA polymerase sigma factor</fullName>
    </recommendedName>
</protein>
<dbReference type="InterPro" id="IPR013249">
    <property type="entry name" value="RNA_pol_sigma70_r4_t2"/>
</dbReference>
<dbReference type="NCBIfam" id="TIGR02937">
    <property type="entry name" value="sigma70-ECF"/>
    <property type="match status" value="1"/>
</dbReference>
<reference evidence="9" key="1">
    <citation type="submission" date="2020-02" db="EMBL/GenBank/DDBJ databases">
        <authorList>
            <person name="Meier V. D."/>
        </authorList>
    </citation>
    <scope>NUCLEOTIDE SEQUENCE</scope>
    <source>
        <strain evidence="9">AVDCRST_MAG69</strain>
    </source>
</reference>
<dbReference type="AlphaFoldDB" id="A0A6J4RWJ9"/>
<evidence type="ECO:0000256" key="4">
    <source>
        <dbReference type="ARBA" id="ARBA00023125"/>
    </source>
</evidence>
<feature type="region of interest" description="Disordered" evidence="6">
    <location>
        <begin position="93"/>
        <end position="115"/>
    </location>
</feature>
<dbReference type="Pfam" id="PF04542">
    <property type="entry name" value="Sigma70_r2"/>
    <property type="match status" value="1"/>
</dbReference>
<dbReference type="EMBL" id="CADCVP010000108">
    <property type="protein sequence ID" value="CAA9483703.1"/>
    <property type="molecule type" value="Genomic_DNA"/>
</dbReference>
<evidence type="ECO:0000256" key="3">
    <source>
        <dbReference type="ARBA" id="ARBA00023082"/>
    </source>
</evidence>
<accession>A0A6J4RWJ9</accession>
<keyword evidence="2" id="KW-0805">Transcription regulation</keyword>
<evidence type="ECO:0000256" key="1">
    <source>
        <dbReference type="ARBA" id="ARBA00010641"/>
    </source>
</evidence>
<evidence type="ECO:0000256" key="5">
    <source>
        <dbReference type="ARBA" id="ARBA00023163"/>
    </source>
</evidence>
<dbReference type="InterPro" id="IPR013324">
    <property type="entry name" value="RNA_pol_sigma_r3/r4-like"/>
</dbReference>
<feature type="region of interest" description="Disordered" evidence="6">
    <location>
        <begin position="332"/>
        <end position="426"/>
    </location>
</feature>
<evidence type="ECO:0000256" key="6">
    <source>
        <dbReference type="SAM" id="MobiDB-lite"/>
    </source>
</evidence>
<gene>
    <name evidence="9" type="ORF">AVDCRST_MAG69-933</name>
</gene>
<dbReference type="InterPro" id="IPR039425">
    <property type="entry name" value="RNA_pol_sigma-70-like"/>
</dbReference>
<sequence>MDATTTERRADPQARTAALLEQHGPSLLRVARRVSLCADDAHDAFQRALEIYLRRLDSLDPRTEAAWMRVVVRNEALAVRKARSQVLSGEEVDFDTHVDGDQRSPQERLESSERVTRSAEALRQLKPDEARALLLKAEGLSYGEIGDQLGWTYTKVNRCISEGRARFRKVFGSIESGERCERFGPLLMALAEGEAGAAELVALKPHMRHCLSCRAEVRRLHGARWPLAVFLPLPGFLERLRPTQVKADLYGLFARFGNSEPLTQTLAAGGGGRSATATALVGICLAGASAGSYCALGGPLPDLADTPEPKPRVERRAADIAAVQALTIPPTGTAPAVEAATPVRITPTPAPQREASQRDPSPAGSTEPARSEFSFESAPATEPPPPTAVAAAQTPAPAPEPTASTATPAEPATATGDDGGEFGFER</sequence>
<evidence type="ECO:0000256" key="2">
    <source>
        <dbReference type="ARBA" id="ARBA00023015"/>
    </source>
</evidence>
<dbReference type="PANTHER" id="PTHR43133">
    <property type="entry name" value="RNA POLYMERASE ECF-TYPE SIGMA FACTO"/>
    <property type="match status" value="1"/>
</dbReference>
<dbReference type="InterPro" id="IPR036388">
    <property type="entry name" value="WH-like_DNA-bd_sf"/>
</dbReference>